<keyword evidence="9" id="KW-0460">Magnesium</keyword>
<dbReference type="FunFam" id="1.10.150.20:FF:000011">
    <property type="entry name" value="exonuclease 1"/>
    <property type="match status" value="1"/>
</dbReference>
<dbReference type="Pfam" id="PF00752">
    <property type="entry name" value="XPG_N"/>
    <property type="match status" value="1"/>
</dbReference>
<evidence type="ECO:0000256" key="12">
    <source>
        <dbReference type="ARBA" id="ARBA00023204"/>
    </source>
</evidence>
<dbReference type="SMART" id="SM00485">
    <property type="entry name" value="XPGN"/>
    <property type="match status" value="1"/>
</dbReference>
<evidence type="ECO:0000256" key="10">
    <source>
        <dbReference type="ARBA" id="ARBA00022881"/>
    </source>
</evidence>
<dbReference type="FunFam" id="3.40.50.1010:FF:000002">
    <property type="entry name" value="Exonuclease 1, putative"/>
    <property type="match status" value="1"/>
</dbReference>
<keyword evidence="6" id="KW-0227">DNA damage</keyword>
<evidence type="ECO:0000256" key="3">
    <source>
        <dbReference type="ARBA" id="ARBA00010563"/>
    </source>
</evidence>
<comment type="similarity">
    <text evidence="3">Belongs to the XPG/RAD2 endonuclease family. EXO1 subfamily.</text>
</comment>
<keyword evidence="10" id="KW-0267">Excision nuclease</keyword>
<name>A0A9N9BCA5_FUNMO</name>
<evidence type="ECO:0000256" key="9">
    <source>
        <dbReference type="ARBA" id="ARBA00022842"/>
    </source>
</evidence>
<dbReference type="InterPro" id="IPR006086">
    <property type="entry name" value="XPG-I_dom"/>
</dbReference>
<evidence type="ECO:0000313" key="16">
    <source>
        <dbReference type="EMBL" id="CAG8563239.1"/>
    </source>
</evidence>
<feature type="domain" description="XPG-I" evidence="14">
    <location>
        <begin position="127"/>
        <end position="197"/>
    </location>
</feature>
<protein>
    <submittedName>
        <fullName evidence="16">3990_t:CDS:1</fullName>
    </submittedName>
</protein>
<dbReference type="SMART" id="SM00279">
    <property type="entry name" value="HhH2"/>
    <property type="match status" value="1"/>
</dbReference>
<evidence type="ECO:0000259" key="15">
    <source>
        <dbReference type="SMART" id="SM00485"/>
    </source>
</evidence>
<dbReference type="Gene3D" id="1.10.150.20">
    <property type="entry name" value="5' to 3' exonuclease, C-terminal subdomain"/>
    <property type="match status" value="1"/>
</dbReference>
<comment type="caution">
    <text evidence="16">The sequence shown here is derived from an EMBL/GenBank/DDBJ whole genome shotgun (WGS) entry which is preliminary data.</text>
</comment>
<sequence>MGIQSLLQTLKSIQTTISISKYAGNTVGVDAYCWLHKGIHSCLFELVWNKPTTKYVEFCMRRVRMLKEFNVQPFIVFDGGYLPAKNNTELMRERKRQEYRRIGQELYKKGRFHESFQFFKKSIGALRAENVAYVVAPYEADAQLAYLEKKKYIAAIITEDSDLLVFGCRTVIYKLEPNGEGIEICRDKFGDVQEINLLGWMDKSFRHMSMLAGCDYLPSITGIGLRSAHKYLKKYKTVEKVIQYLKNNNKIKVPPNYENDFKKAELAFLYQRVFDIETERLITLNPIPKDLNISPNTDYIGPNIDENIALGIAIGDINPITMKPMIQVGKEVAKVRGSSPFKNDCSEKGSSSLNENDPFTCNPFSSNYNYSGANLVNLPLFEKPRKIRSLCKKVRGRGSISTANKKRRLCSNTDDKSTPSPKSYYQNHEKRFEMELDKLRVLIRCEDTFSTINLDRMIQSDQYNHIGLTECERLVAEGWRNQYLRKRKWDKSCFD</sequence>
<dbReference type="Gene3D" id="3.40.50.1010">
    <property type="entry name" value="5'-nuclease"/>
    <property type="match status" value="1"/>
</dbReference>
<dbReference type="PRINTS" id="PR00853">
    <property type="entry name" value="XPGRADSUPER"/>
</dbReference>
<keyword evidence="4" id="KW-0540">Nuclease</keyword>
<reference evidence="16" key="1">
    <citation type="submission" date="2021-06" db="EMBL/GenBank/DDBJ databases">
        <authorList>
            <person name="Kallberg Y."/>
            <person name="Tangrot J."/>
            <person name="Rosling A."/>
        </authorList>
    </citation>
    <scope>NUCLEOTIDE SEQUENCE</scope>
    <source>
        <strain evidence="16">87-6 pot B 2015</strain>
    </source>
</reference>
<evidence type="ECO:0000256" key="8">
    <source>
        <dbReference type="ARBA" id="ARBA00022839"/>
    </source>
</evidence>
<evidence type="ECO:0000256" key="6">
    <source>
        <dbReference type="ARBA" id="ARBA00022763"/>
    </source>
</evidence>
<dbReference type="GO" id="GO:0003677">
    <property type="term" value="F:DNA binding"/>
    <property type="evidence" value="ECO:0007669"/>
    <property type="project" value="UniProtKB-KW"/>
</dbReference>
<organism evidence="16 17">
    <name type="scientific">Funneliformis mosseae</name>
    <name type="common">Endomycorrhizal fungus</name>
    <name type="synonym">Glomus mosseae</name>
    <dbReference type="NCBI Taxonomy" id="27381"/>
    <lineage>
        <taxon>Eukaryota</taxon>
        <taxon>Fungi</taxon>
        <taxon>Fungi incertae sedis</taxon>
        <taxon>Mucoromycota</taxon>
        <taxon>Glomeromycotina</taxon>
        <taxon>Glomeromycetes</taxon>
        <taxon>Glomerales</taxon>
        <taxon>Glomeraceae</taxon>
        <taxon>Funneliformis</taxon>
    </lineage>
</organism>
<dbReference type="CDD" id="cd09857">
    <property type="entry name" value="PIN_EXO1"/>
    <property type="match status" value="1"/>
</dbReference>
<evidence type="ECO:0000259" key="14">
    <source>
        <dbReference type="SMART" id="SM00484"/>
    </source>
</evidence>
<dbReference type="GO" id="GO:0006281">
    <property type="term" value="P:DNA repair"/>
    <property type="evidence" value="ECO:0007669"/>
    <property type="project" value="UniProtKB-KW"/>
</dbReference>
<keyword evidence="11" id="KW-0238">DNA-binding</keyword>
<dbReference type="InterPro" id="IPR008918">
    <property type="entry name" value="HhH2"/>
</dbReference>
<feature type="domain" description="XPG N-terminal" evidence="15">
    <location>
        <begin position="1"/>
        <end position="99"/>
    </location>
</feature>
<dbReference type="GO" id="GO:0035312">
    <property type="term" value="F:5'-3' DNA exonuclease activity"/>
    <property type="evidence" value="ECO:0007669"/>
    <property type="project" value="InterPro"/>
</dbReference>
<dbReference type="SUPFAM" id="SSF47807">
    <property type="entry name" value="5' to 3' exonuclease, C-terminal subdomain"/>
    <property type="match status" value="1"/>
</dbReference>
<gene>
    <name evidence="16" type="ORF">FMOSSE_LOCUS7065</name>
</gene>
<evidence type="ECO:0000256" key="2">
    <source>
        <dbReference type="ARBA" id="ARBA00004123"/>
    </source>
</evidence>
<evidence type="ECO:0000256" key="4">
    <source>
        <dbReference type="ARBA" id="ARBA00022722"/>
    </source>
</evidence>
<dbReference type="PANTHER" id="PTHR11081:SF65">
    <property type="entry name" value="DNA DAMAGE-INDUCIBLE PROTEIN DIN7-RELATED"/>
    <property type="match status" value="1"/>
</dbReference>
<dbReference type="CDD" id="cd09908">
    <property type="entry name" value="H3TH_EXO1"/>
    <property type="match status" value="1"/>
</dbReference>
<comment type="subcellular location">
    <subcellularLocation>
        <location evidence="2">Nucleus</location>
    </subcellularLocation>
</comment>
<evidence type="ECO:0000313" key="17">
    <source>
        <dbReference type="Proteomes" id="UP000789375"/>
    </source>
</evidence>
<comment type="cofactor">
    <cofactor evidence="1">
        <name>Mg(2+)</name>
        <dbReference type="ChEBI" id="CHEBI:18420"/>
    </cofactor>
</comment>
<dbReference type="PANTHER" id="PTHR11081">
    <property type="entry name" value="FLAP ENDONUCLEASE FAMILY MEMBER"/>
    <property type="match status" value="1"/>
</dbReference>
<dbReference type="SUPFAM" id="SSF88723">
    <property type="entry name" value="PIN domain-like"/>
    <property type="match status" value="1"/>
</dbReference>
<evidence type="ECO:0000256" key="7">
    <source>
        <dbReference type="ARBA" id="ARBA00022801"/>
    </source>
</evidence>
<keyword evidence="17" id="KW-1185">Reference proteome</keyword>
<keyword evidence="12" id="KW-0234">DNA repair</keyword>
<dbReference type="GO" id="GO:0046872">
    <property type="term" value="F:metal ion binding"/>
    <property type="evidence" value="ECO:0007669"/>
    <property type="project" value="UniProtKB-KW"/>
</dbReference>
<dbReference type="InterPro" id="IPR006084">
    <property type="entry name" value="XPG/Rad2"/>
</dbReference>
<dbReference type="GO" id="GO:0005634">
    <property type="term" value="C:nucleus"/>
    <property type="evidence" value="ECO:0007669"/>
    <property type="project" value="UniProtKB-SubCell"/>
</dbReference>
<evidence type="ECO:0000256" key="13">
    <source>
        <dbReference type="ARBA" id="ARBA00023242"/>
    </source>
</evidence>
<evidence type="ECO:0000256" key="1">
    <source>
        <dbReference type="ARBA" id="ARBA00001946"/>
    </source>
</evidence>
<dbReference type="SMART" id="SM00484">
    <property type="entry name" value="XPGI"/>
    <property type="match status" value="1"/>
</dbReference>
<dbReference type="GO" id="GO:0017108">
    <property type="term" value="F:5'-flap endonuclease activity"/>
    <property type="evidence" value="ECO:0007669"/>
    <property type="project" value="TreeGrafter"/>
</dbReference>
<dbReference type="EMBL" id="CAJVPP010001591">
    <property type="protein sequence ID" value="CAG8563239.1"/>
    <property type="molecule type" value="Genomic_DNA"/>
</dbReference>
<dbReference type="InterPro" id="IPR006085">
    <property type="entry name" value="XPG_DNA_repair_N"/>
</dbReference>
<proteinExistence type="inferred from homology"/>
<evidence type="ECO:0000256" key="5">
    <source>
        <dbReference type="ARBA" id="ARBA00022723"/>
    </source>
</evidence>
<dbReference type="InterPro" id="IPR036279">
    <property type="entry name" value="5-3_exonuclease_C_sf"/>
</dbReference>
<dbReference type="InterPro" id="IPR029060">
    <property type="entry name" value="PIN-like_dom_sf"/>
</dbReference>
<keyword evidence="5" id="KW-0479">Metal-binding</keyword>
<dbReference type="InterPro" id="IPR037315">
    <property type="entry name" value="EXO1_H3TH"/>
</dbReference>
<dbReference type="InterPro" id="IPR044752">
    <property type="entry name" value="PIN-like_EXO1"/>
</dbReference>
<keyword evidence="13" id="KW-0539">Nucleus</keyword>
<dbReference type="AlphaFoldDB" id="A0A9N9BCA5"/>
<dbReference type="Pfam" id="PF00867">
    <property type="entry name" value="XPG_I"/>
    <property type="match status" value="1"/>
</dbReference>
<dbReference type="Proteomes" id="UP000789375">
    <property type="component" value="Unassembled WGS sequence"/>
</dbReference>
<accession>A0A9N9BCA5</accession>
<keyword evidence="7" id="KW-0378">Hydrolase</keyword>
<keyword evidence="8" id="KW-0269">Exonuclease</keyword>
<evidence type="ECO:0000256" key="11">
    <source>
        <dbReference type="ARBA" id="ARBA00023125"/>
    </source>
</evidence>